<organism evidence="1 2">
    <name type="scientific">Lentinus tigrinus ALCF2SS1-6</name>
    <dbReference type="NCBI Taxonomy" id="1328759"/>
    <lineage>
        <taxon>Eukaryota</taxon>
        <taxon>Fungi</taxon>
        <taxon>Dikarya</taxon>
        <taxon>Basidiomycota</taxon>
        <taxon>Agaricomycotina</taxon>
        <taxon>Agaricomycetes</taxon>
        <taxon>Polyporales</taxon>
        <taxon>Polyporaceae</taxon>
        <taxon>Lentinus</taxon>
    </lineage>
</organism>
<dbReference type="EMBL" id="ML122279">
    <property type="protein sequence ID" value="RPD57785.1"/>
    <property type="molecule type" value="Genomic_DNA"/>
</dbReference>
<dbReference type="OrthoDB" id="2741932at2759"/>
<name>A0A5C2S2J8_9APHY</name>
<evidence type="ECO:0000313" key="2">
    <source>
        <dbReference type="Proteomes" id="UP000313359"/>
    </source>
</evidence>
<accession>A0A5C2S2J8</accession>
<reference evidence="1" key="1">
    <citation type="journal article" date="2018" name="Genome Biol. Evol.">
        <title>Genomics and development of Lentinus tigrinus, a white-rot wood-decaying mushroom with dimorphic fruiting bodies.</title>
        <authorList>
            <person name="Wu B."/>
            <person name="Xu Z."/>
            <person name="Knudson A."/>
            <person name="Carlson A."/>
            <person name="Chen N."/>
            <person name="Kovaka S."/>
            <person name="LaButti K."/>
            <person name="Lipzen A."/>
            <person name="Pennachio C."/>
            <person name="Riley R."/>
            <person name="Schakwitz W."/>
            <person name="Umezawa K."/>
            <person name="Ohm R.A."/>
            <person name="Grigoriev I.V."/>
            <person name="Nagy L.G."/>
            <person name="Gibbons J."/>
            <person name="Hibbett D."/>
        </authorList>
    </citation>
    <scope>NUCLEOTIDE SEQUENCE [LARGE SCALE GENOMIC DNA]</scope>
    <source>
        <strain evidence="1">ALCF2SS1-6</strain>
    </source>
</reference>
<dbReference type="AlphaFoldDB" id="A0A5C2S2J8"/>
<proteinExistence type="predicted"/>
<evidence type="ECO:0000313" key="1">
    <source>
        <dbReference type="EMBL" id="RPD57785.1"/>
    </source>
</evidence>
<gene>
    <name evidence="1" type="ORF">L227DRAFT_655335</name>
</gene>
<dbReference type="Proteomes" id="UP000313359">
    <property type="component" value="Unassembled WGS sequence"/>
</dbReference>
<sequence length="154" mass="17325">MVTTSPRTTSFTRPRAKRAMKISVQPGPATCGYGFIIDHDCLRRWAKIIYGELFGPDSLSSMPAEEAEITIQAAYSTTASMIPLKVYKGFPRIPRLRRRLALMNPAQRRYLLVLQDNSSQAALSAAITSEDLDGVRRMLGLGGQKPRWYHLPEW</sequence>
<keyword evidence="2" id="KW-1185">Reference proteome</keyword>
<protein>
    <submittedName>
        <fullName evidence="1">Uncharacterized protein</fullName>
    </submittedName>
</protein>